<proteinExistence type="predicted"/>
<reference evidence="2" key="1">
    <citation type="journal article" date="2019" name="Int. J. Syst. Evol. Microbiol.">
        <title>The Global Catalogue of Microorganisms (GCM) 10K type strain sequencing project: providing services to taxonomists for standard genome sequencing and annotation.</title>
        <authorList>
            <consortium name="The Broad Institute Genomics Platform"/>
            <consortium name="The Broad Institute Genome Sequencing Center for Infectious Disease"/>
            <person name="Wu L."/>
            <person name="Ma J."/>
        </authorList>
    </citation>
    <scope>NUCLEOTIDE SEQUENCE [LARGE SCALE GENOMIC DNA]</scope>
    <source>
        <strain evidence="2">CGMCC 4.7144</strain>
    </source>
</reference>
<dbReference type="SUPFAM" id="SSF46785">
    <property type="entry name" value="Winged helix' DNA-binding domain"/>
    <property type="match status" value="1"/>
</dbReference>
<accession>A0ABW1HEV1</accession>
<organism evidence="1 2">
    <name type="scientific">Micromonospora vulcania</name>
    <dbReference type="NCBI Taxonomy" id="1441873"/>
    <lineage>
        <taxon>Bacteria</taxon>
        <taxon>Bacillati</taxon>
        <taxon>Actinomycetota</taxon>
        <taxon>Actinomycetes</taxon>
        <taxon>Micromonosporales</taxon>
        <taxon>Micromonosporaceae</taxon>
        <taxon>Micromonospora</taxon>
    </lineage>
</organism>
<dbReference type="InterPro" id="IPR036390">
    <property type="entry name" value="WH_DNA-bd_sf"/>
</dbReference>
<dbReference type="Gene3D" id="1.10.10.10">
    <property type="entry name" value="Winged helix-like DNA-binding domain superfamily/Winged helix DNA-binding domain"/>
    <property type="match status" value="1"/>
</dbReference>
<dbReference type="EMBL" id="JBHSQS010000027">
    <property type="protein sequence ID" value="MFC5927211.1"/>
    <property type="molecule type" value="Genomic_DNA"/>
</dbReference>
<comment type="caution">
    <text evidence="1">The sequence shown here is derived from an EMBL/GenBank/DDBJ whole genome shotgun (WGS) entry which is preliminary data.</text>
</comment>
<dbReference type="Proteomes" id="UP001596226">
    <property type="component" value="Unassembled WGS sequence"/>
</dbReference>
<dbReference type="InterPro" id="IPR036388">
    <property type="entry name" value="WH-like_DNA-bd_sf"/>
</dbReference>
<evidence type="ECO:0000313" key="1">
    <source>
        <dbReference type="EMBL" id="MFC5927211.1"/>
    </source>
</evidence>
<protein>
    <submittedName>
        <fullName evidence="1">Helix-turn-helix transcriptional regulator</fullName>
    </submittedName>
</protein>
<dbReference type="RefSeq" id="WP_377515566.1">
    <property type="nucleotide sequence ID" value="NZ_JBHSQS010000027.1"/>
</dbReference>
<gene>
    <name evidence="1" type="ORF">ACFQGL_28115</name>
</gene>
<keyword evidence="2" id="KW-1185">Reference proteome</keyword>
<sequence length="113" mass="11947">MASTATAAGDTGGGRNWTFLTNHGHVLLAIARDPTARLRDVAAEVGVTERAAQAIVADLEAGGYLHRTRVGRRNEYTLNPAGRFRHPAEADRQVGDLLALFAESPAAGAARRS</sequence>
<name>A0ABW1HEV1_9ACTN</name>
<evidence type="ECO:0000313" key="2">
    <source>
        <dbReference type="Proteomes" id="UP001596226"/>
    </source>
</evidence>